<evidence type="ECO:0000313" key="1">
    <source>
        <dbReference type="EMBL" id="GAI65155.1"/>
    </source>
</evidence>
<dbReference type="EMBL" id="BARW01004632">
    <property type="protein sequence ID" value="GAI65155.1"/>
    <property type="molecule type" value="Genomic_DNA"/>
</dbReference>
<dbReference type="AlphaFoldDB" id="X1RPP9"/>
<protein>
    <submittedName>
        <fullName evidence="1">Uncharacterized protein</fullName>
    </submittedName>
</protein>
<proteinExistence type="predicted"/>
<name>X1RPP9_9ZZZZ</name>
<sequence length="53" mass="6475">MNTITREKKQHPIYAADVYQNHDQHEELYNVDLYFEGFCEYNLWEQQVALILI</sequence>
<organism evidence="1">
    <name type="scientific">marine sediment metagenome</name>
    <dbReference type="NCBI Taxonomy" id="412755"/>
    <lineage>
        <taxon>unclassified sequences</taxon>
        <taxon>metagenomes</taxon>
        <taxon>ecological metagenomes</taxon>
    </lineage>
</organism>
<comment type="caution">
    <text evidence="1">The sequence shown here is derived from an EMBL/GenBank/DDBJ whole genome shotgun (WGS) entry which is preliminary data.</text>
</comment>
<reference evidence="1" key="1">
    <citation type="journal article" date="2014" name="Front. Microbiol.">
        <title>High frequency of phylogenetically diverse reductive dehalogenase-homologous genes in deep subseafloor sedimentary metagenomes.</title>
        <authorList>
            <person name="Kawai M."/>
            <person name="Futagami T."/>
            <person name="Toyoda A."/>
            <person name="Takaki Y."/>
            <person name="Nishi S."/>
            <person name="Hori S."/>
            <person name="Arai W."/>
            <person name="Tsubouchi T."/>
            <person name="Morono Y."/>
            <person name="Uchiyama I."/>
            <person name="Ito T."/>
            <person name="Fujiyama A."/>
            <person name="Inagaki F."/>
            <person name="Takami H."/>
        </authorList>
    </citation>
    <scope>NUCLEOTIDE SEQUENCE</scope>
    <source>
        <strain evidence="1">Expedition CK06-06</strain>
    </source>
</reference>
<accession>X1RPP9</accession>
<gene>
    <name evidence="1" type="ORF">S12H4_10701</name>
</gene>